<dbReference type="OrthoDB" id="329563at2759"/>
<dbReference type="GO" id="GO:0051301">
    <property type="term" value="P:cell division"/>
    <property type="evidence" value="ECO:0007669"/>
    <property type="project" value="TreeGrafter"/>
</dbReference>
<sequence length="117" mass="13225">MAQHQNGKTEEALETLSGAFRLDPRNPQAHYQRATIFMALDQPQAALEELEMVRSAAPKEASVHFNMGKVYKRLGHPEKAMRCFLTALDLDPKDNNLIKAAMDRLDEPDVEEEVSVF</sequence>
<evidence type="ECO:0000256" key="2">
    <source>
        <dbReference type="ARBA" id="ARBA00038210"/>
    </source>
</evidence>
<dbReference type="GO" id="GO:0016567">
    <property type="term" value="P:protein ubiquitination"/>
    <property type="evidence" value="ECO:0007669"/>
    <property type="project" value="TreeGrafter"/>
</dbReference>
<protein>
    <submittedName>
        <fullName evidence="4">Uncharacterized protein</fullName>
    </submittedName>
</protein>
<dbReference type="OMA" id="YLVKEAM"/>
<dbReference type="PANTHER" id="PTHR12558:SF13">
    <property type="entry name" value="CELL DIVISION CYCLE PROTEIN 27 HOMOLOG"/>
    <property type="match status" value="1"/>
</dbReference>
<proteinExistence type="inferred from homology"/>
<keyword evidence="1 3" id="KW-0802">TPR repeat</keyword>
<evidence type="ECO:0000313" key="4">
    <source>
        <dbReference type="EMBL" id="EJK57611.1"/>
    </source>
</evidence>
<accession>K0S9M1</accession>
<organism evidence="4 5">
    <name type="scientific">Thalassiosira oceanica</name>
    <name type="common">Marine diatom</name>
    <dbReference type="NCBI Taxonomy" id="159749"/>
    <lineage>
        <taxon>Eukaryota</taxon>
        <taxon>Sar</taxon>
        <taxon>Stramenopiles</taxon>
        <taxon>Ochrophyta</taxon>
        <taxon>Bacillariophyta</taxon>
        <taxon>Coscinodiscophyceae</taxon>
        <taxon>Thalassiosirophycidae</taxon>
        <taxon>Thalassiosirales</taxon>
        <taxon>Thalassiosiraceae</taxon>
        <taxon>Thalassiosira</taxon>
    </lineage>
</organism>
<dbReference type="Pfam" id="PF14559">
    <property type="entry name" value="TPR_19"/>
    <property type="match status" value="1"/>
</dbReference>
<dbReference type="PROSITE" id="PS50293">
    <property type="entry name" value="TPR_REGION"/>
    <property type="match status" value="1"/>
</dbReference>
<reference evidence="4 5" key="1">
    <citation type="journal article" date="2012" name="Genome Biol.">
        <title>Genome and low-iron response of an oceanic diatom adapted to chronic iron limitation.</title>
        <authorList>
            <person name="Lommer M."/>
            <person name="Specht M."/>
            <person name="Roy A.S."/>
            <person name="Kraemer L."/>
            <person name="Andreson R."/>
            <person name="Gutowska M.A."/>
            <person name="Wolf J."/>
            <person name="Bergner S.V."/>
            <person name="Schilhabel M.B."/>
            <person name="Klostermeier U.C."/>
            <person name="Beiko R.G."/>
            <person name="Rosenstiel P."/>
            <person name="Hippler M."/>
            <person name="Laroche J."/>
        </authorList>
    </citation>
    <scope>NUCLEOTIDE SEQUENCE [LARGE SCALE GENOMIC DNA]</scope>
    <source>
        <strain evidence="4 5">CCMP1005</strain>
    </source>
</reference>
<feature type="repeat" description="TPR" evidence="3">
    <location>
        <begin position="61"/>
        <end position="94"/>
    </location>
</feature>
<comment type="caution">
    <text evidence="4">The sequence shown here is derived from an EMBL/GenBank/DDBJ whole genome shotgun (WGS) entry which is preliminary data.</text>
</comment>
<dbReference type="InterPro" id="IPR019734">
    <property type="entry name" value="TPR_rpt"/>
</dbReference>
<gene>
    <name evidence="4" type="ORF">THAOC_22330</name>
</gene>
<dbReference type="InterPro" id="IPR011990">
    <property type="entry name" value="TPR-like_helical_dom_sf"/>
</dbReference>
<dbReference type="PANTHER" id="PTHR12558">
    <property type="entry name" value="CELL DIVISION CYCLE 16,23,27"/>
    <property type="match status" value="1"/>
</dbReference>
<dbReference type="SUPFAM" id="SSF48452">
    <property type="entry name" value="TPR-like"/>
    <property type="match status" value="1"/>
</dbReference>
<dbReference type="SMART" id="SM00028">
    <property type="entry name" value="TPR"/>
    <property type="match status" value="2"/>
</dbReference>
<keyword evidence="5" id="KW-1185">Reference proteome</keyword>
<comment type="similarity">
    <text evidence="2">Belongs to the APC3/CDC27 family.</text>
</comment>
<name>K0S9M1_THAOC</name>
<dbReference type="GO" id="GO:0005737">
    <property type="term" value="C:cytoplasm"/>
    <property type="evidence" value="ECO:0007669"/>
    <property type="project" value="TreeGrafter"/>
</dbReference>
<dbReference type="GO" id="GO:0031145">
    <property type="term" value="P:anaphase-promoting complex-dependent catabolic process"/>
    <property type="evidence" value="ECO:0007669"/>
    <property type="project" value="TreeGrafter"/>
</dbReference>
<dbReference type="Proteomes" id="UP000266841">
    <property type="component" value="Unassembled WGS sequence"/>
</dbReference>
<evidence type="ECO:0000256" key="1">
    <source>
        <dbReference type="ARBA" id="ARBA00022803"/>
    </source>
</evidence>
<dbReference type="AlphaFoldDB" id="K0S9M1"/>
<dbReference type="GO" id="GO:0007091">
    <property type="term" value="P:metaphase/anaphase transition of mitotic cell cycle"/>
    <property type="evidence" value="ECO:0007669"/>
    <property type="project" value="TreeGrafter"/>
</dbReference>
<evidence type="ECO:0000256" key="3">
    <source>
        <dbReference type="PROSITE-ProRule" id="PRU00339"/>
    </source>
</evidence>
<dbReference type="EMBL" id="AGNL01027690">
    <property type="protein sequence ID" value="EJK57611.1"/>
    <property type="molecule type" value="Genomic_DNA"/>
</dbReference>
<evidence type="ECO:0000313" key="5">
    <source>
        <dbReference type="Proteomes" id="UP000266841"/>
    </source>
</evidence>
<dbReference type="Gene3D" id="1.25.40.10">
    <property type="entry name" value="Tetratricopeptide repeat domain"/>
    <property type="match status" value="1"/>
</dbReference>
<dbReference type="PROSITE" id="PS50005">
    <property type="entry name" value="TPR"/>
    <property type="match status" value="1"/>
</dbReference>
<dbReference type="eggNOG" id="KOG1126">
    <property type="taxonomic scope" value="Eukaryota"/>
</dbReference>
<dbReference type="GO" id="GO:0005680">
    <property type="term" value="C:anaphase-promoting complex"/>
    <property type="evidence" value="ECO:0007669"/>
    <property type="project" value="TreeGrafter"/>
</dbReference>